<dbReference type="InterPro" id="IPR011990">
    <property type="entry name" value="TPR-like_helical_dom_sf"/>
</dbReference>
<dbReference type="SUPFAM" id="SSF48452">
    <property type="entry name" value="TPR-like"/>
    <property type="match status" value="1"/>
</dbReference>
<keyword evidence="1" id="KW-0802">TPR repeat</keyword>
<dbReference type="Proteomes" id="UP001596353">
    <property type="component" value="Unassembled WGS sequence"/>
</dbReference>
<evidence type="ECO:0000256" key="1">
    <source>
        <dbReference type="PROSITE-ProRule" id="PRU00339"/>
    </source>
</evidence>
<dbReference type="InterPro" id="IPR019734">
    <property type="entry name" value="TPR_rpt"/>
</dbReference>
<comment type="caution">
    <text evidence="2">The sequence shown here is derived from an EMBL/GenBank/DDBJ whole genome shotgun (WGS) entry which is preliminary data.</text>
</comment>
<gene>
    <name evidence="2" type="ORF">ACFQFQ_15590</name>
</gene>
<proteinExistence type="predicted"/>
<evidence type="ECO:0008006" key="4">
    <source>
        <dbReference type="Google" id="ProtNLM"/>
    </source>
</evidence>
<dbReference type="Gene3D" id="1.25.40.10">
    <property type="entry name" value="Tetratricopeptide repeat domain"/>
    <property type="match status" value="1"/>
</dbReference>
<sequence length="203" mass="22674">MTLFETQRARVDRIEGHPTYPRILALAGTAYCQNKHFKSAEKLFEQAIEIGERSGDDDAITHGCLGLMVMHCSAPGPGYWDKVRALSTRINDLWGENAQPYYRTYLEFYETWSHSIRGDIDQALEEGQQLYDFGKAENFPGAVGYGAICMAFNEAYSENFDAAIRHASEGAEAAAARSTRWSAWGSRGCPWSCRAIPRAARSC</sequence>
<organism evidence="2 3">
    <name type="scientific">Sulfitobacter porphyrae</name>
    <dbReference type="NCBI Taxonomy" id="1246864"/>
    <lineage>
        <taxon>Bacteria</taxon>
        <taxon>Pseudomonadati</taxon>
        <taxon>Pseudomonadota</taxon>
        <taxon>Alphaproteobacteria</taxon>
        <taxon>Rhodobacterales</taxon>
        <taxon>Roseobacteraceae</taxon>
        <taxon>Sulfitobacter</taxon>
    </lineage>
</organism>
<keyword evidence="3" id="KW-1185">Reference proteome</keyword>
<reference evidence="3" key="1">
    <citation type="journal article" date="2019" name="Int. J. Syst. Evol. Microbiol.">
        <title>The Global Catalogue of Microorganisms (GCM) 10K type strain sequencing project: providing services to taxonomists for standard genome sequencing and annotation.</title>
        <authorList>
            <consortium name="The Broad Institute Genomics Platform"/>
            <consortium name="The Broad Institute Genome Sequencing Center for Infectious Disease"/>
            <person name="Wu L."/>
            <person name="Ma J."/>
        </authorList>
    </citation>
    <scope>NUCLEOTIDE SEQUENCE [LARGE SCALE GENOMIC DNA]</scope>
    <source>
        <strain evidence="3">CCUG 66188</strain>
    </source>
</reference>
<dbReference type="EMBL" id="JBHSWG010000001">
    <property type="protein sequence ID" value="MFC6760592.1"/>
    <property type="molecule type" value="Genomic_DNA"/>
</dbReference>
<evidence type="ECO:0000313" key="3">
    <source>
        <dbReference type="Proteomes" id="UP001596353"/>
    </source>
</evidence>
<dbReference type="PROSITE" id="PS50005">
    <property type="entry name" value="TPR"/>
    <property type="match status" value="1"/>
</dbReference>
<evidence type="ECO:0000313" key="2">
    <source>
        <dbReference type="EMBL" id="MFC6760592.1"/>
    </source>
</evidence>
<accession>A0ABW2B4U2</accession>
<name>A0ABW2B4U2_9RHOB</name>
<protein>
    <recommendedName>
        <fullName evidence="4">Tetratricopeptide repeat protein</fullName>
    </recommendedName>
</protein>
<feature type="repeat" description="TPR" evidence="1">
    <location>
        <begin position="21"/>
        <end position="54"/>
    </location>
</feature>